<dbReference type="GO" id="GO:0003747">
    <property type="term" value="F:translation release factor activity"/>
    <property type="evidence" value="ECO:0007669"/>
    <property type="project" value="InterPro"/>
</dbReference>
<dbReference type="Pfam" id="PF03465">
    <property type="entry name" value="eRF1_3"/>
    <property type="match status" value="1"/>
</dbReference>
<sequence length="454" mass="50827">MVDALAKETQSEVFTNISAEQNKHIEMWKIKRLINKLENTKGNGTSMVSLVIPPKDDINRSGKLLASELSAANNIKSRITRQSVLTAITSTREKLKLYRQTPPNGLVIYCGVILMDDGKTEKKINFDFEPFRPINQFMYFCGGKFQTEPLKCLLADDEKFGFVIVDGNGALYATLQGNSREILQKITVELPKKHRKGGQSSVRFARLREEKRHNYLRKVAELTGHWFITNDKPNVAGLVLAGNAGFKTELSETEMLDKRLLPIICAVVDVSYGGENGLNEAITLAADALTNVKFVTEKKLVSKFFEEIALDSGMIVFGVEDSMRALEMGALETLLMFEELDITRYVIKNPAKGETKTLYLNAVQQKDSKYFKDASTGLDLDVIAEDSLSEWICHNYQNYGATVEFITDKSQEGFQFVKGFGGIGGFLRYKVDMEEHHNVEGAGGDDFDAETDFI</sequence>
<gene>
    <name evidence="8" type="primary">eRF1</name>
</gene>
<reference evidence="8" key="2">
    <citation type="journal article" date="2005" name="Proc. Natl. Acad. Sci. U.S.A.">
        <title>The evolutionary origin of a complex scrambled gene.</title>
        <authorList>
            <person name="Chang W.J."/>
            <person name="Bryson P.D."/>
            <person name="Liang H."/>
            <person name="Shin M.K."/>
            <person name="Landweber L.F."/>
        </authorList>
    </citation>
    <scope>NUCLEOTIDE SEQUENCE</scope>
</reference>
<dbReference type="Gene3D" id="3.30.1330.30">
    <property type="match status" value="1"/>
</dbReference>
<dbReference type="GO" id="GO:0005737">
    <property type="term" value="C:cytoplasm"/>
    <property type="evidence" value="ECO:0007669"/>
    <property type="project" value="UniProtKB-SubCell"/>
</dbReference>
<organism evidence="8">
    <name type="scientific">Uroleptus sp. WJC-2003</name>
    <dbReference type="NCBI Taxonomy" id="232233"/>
    <lineage>
        <taxon>Eukaryota</taxon>
        <taxon>Sar</taxon>
        <taxon>Alveolata</taxon>
        <taxon>Ciliophora</taxon>
        <taxon>Intramacronucleata</taxon>
        <taxon>Spirotrichea</taxon>
        <taxon>Stichotrichia</taxon>
        <taxon>Urostylida</taxon>
        <taxon>Urostylidae</taxon>
        <taxon>Uroleptus</taxon>
    </lineage>
</organism>
<comment type="similarity">
    <text evidence="2">Belongs to the eukaryotic release factor 1 family.</text>
</comment>
<evidence type="ECO:0000256" key="4">
    <source>
        <dbReference type="ARBA" id="ARBA00013382"/>
    </source>
</evidence>
<dbReference type="InterPro" id="IPR024049">
    <property type="entry name" value="eRF1_1_sf"/>
</dbReference>
<feature type="domain" description="eRF1/Pelota-like N-terminal" evidence="7">
    <location>
        <begin position="19"/>
        <end position="155"/>
    </location>
</feature>
<dbReference type="InterPro" id="IPR042226">
    <property type="entry name" value="eFR1_2_sf"/>
</dbReference>
<evidence type="ECO:0000256" key="3">
    <source>
        <dbReference type="ARBA" id="ARBA00011520"/>
    </source>
</evidence>
<dbReference type="NCBIfam" id="TIGR03676">
    <property type="entry name" value="aRF1_eRF1"/>
    <property type="match status" value="1"/>
</dbReference>
<dbReference type="InterPro" id="IPR005141">
    <property type="entry name" value="eRF1_2"/>
</dbReference>
<comment type="subunit">
    <text evidence="3">Heterodimer of two subunits, one of which binds GTP.</text>
</comment>
<reference evidence="8" key="1">
    <citation type="journal article" date="2005" name="J. Mol. Evol.">
        <title>Decoding the decoding region: analysis of eukaryotic release factor (eRF1) stop codon-binding residues.</title>
        <authorList>
            <person name="Liang H."/>
            <person name="Wong J.Y."/>
            <person name="Bao Q."/>
            <person name="Cavalcanti A.R."/>
            <person name="Landweber L.F."/>
        </authorList>
    </citation>
    <scope>NUCLEOTIDE SEQUENCE</scope>
</reference>
<dbReference type="InterPro" id="IPR004403">
    <property type="entry name" value="Peptide_chain-rel_eRF1/aRF1"/>
</dbReference>
<dbReference type="SUPFAM" id="SSF55481">
    <property type="entry name" value="N-terminal domain of eukaryotic peptide chain release factor subunit 1, ERF1"/>
    <property type="match status" value="1"/>
</dbReference>
<dbReference type="EMBL" id="AY517521">
    <property type="protein sequence ID" value="AAT39327.1"/>
    <property type="molecule type" value="Genomic_DNA"/>
</dbReference>
<dbReference type="AlphaFoldDB" id="Q5GJ73"/>
<evidence type="ECO:0000256" key="5">
    <source>
        <dbReference type="ARBA" id="ARBA00022490"/>
    </source>
</evidence>
<evidence type="ECO:0000259" key="7">
    <source>
        <dbReference type="SMART" id="SM01194"/>
    </source>
</evidence>
<evidence type="ECO:0000313" key="8">
    <source>
        <dbReference type="EMBL" id="AAT39327.1"/>
    </source>
</evidence>
<keyword evidence="5" id="KW-0963">Cytoplasm</keyword>
<dbReference type="InterPro" id="IPR005142">
    <property type="entry name" value="eRF1_3"/>
</dbReference>
<dbReference type="Gene3D" id="3.30.960.10">
    <property type="entry name" value="eRF1 domain 1"/>
    <property type="match status" value="1"/>
</dbReference>
<evidence type="ECO:0000256" key="1">
    <source>
        <dbReference type="ARBA" id="ARBA00004496"/>
    </source>
</evidence>
<evidence type="ECO:0000256" key="2">
    <source>
        <dbReference type="ARBA" id="ARBA00005326"/>
    </source>
</evidence>
<name>Q5GJ73_9SPIT</name>
<dbReference type="InterPro" id="IPR005140">
    <property type="entry name" value="eRF1_Pelota-like_N"/>
</dbReference>
<dbReference type="PANTHER" id="PTHR10113">
    <property type="entry name" value="PEPTIDE CHAIN RELEASE FACTOR SUBUNIT 1"/>
    <property type="match status" value="1"/>
</dbReference>
<dbReference type="Pfam" id="PF03464">
    <property type="entry name" value="eRF1_2"/>
    <property type="match status" value="1"/>
</dbReference>
<accession>Q5GJ73</accession>
<proteinExistence type="inferred from homology"/>
<dbReference type="FunFam" id="3.30.420.60:FF:000003">
    <property type="entry name" value="Peptide chain release factor subunit 1"/>
    <property type="match status" value="1"/>
</dbReference>
<protein>
    <recommendedName>
        <fullName evidence="4">Eukaryotic peptide chain release factor subunit 1</fullName>
    </recommendedName>
</protein>
<dbReference type="SMART" id="SM01194">
    <property type="entry name" value="eRF1_1"/>
    <property type="match status" value="1"/>
</dbReference>
<dbReference type="Gene3D" id="3.30.420.60">
    <property type="entry name" value="eRF1 domain 2"/>
    <property type="match status" value="1"/>
</dbReference>
<dbReference type="Pfam" id="PF03463">
    <property type="entry name" value="eRF1_1"/>
    <property type="match status" value="1"/>
</dbReference>
<dbReference type="FunFam" id="3.30.1330.30:FF:000006">
    <property type="entry name" value="Peptide chain release factor subunit 1"/>
    <property type="match status" value="1"/>
</dbReference>
<dbReference type="InterPro" id="IPR029064">
    <property type="entry name" value="Ribosomal_eL30-like_sf"/>
</dbReference>
<dbReference type="SUPFAM" id="SSF55315">
    <property type="entry name" value="L30e-like"/>
    <property type="match status" value="1"/>
</dbReference>
<evidence type="ECO:0000256" key="6">
    <source>
        <dbReference type="ARBA" id="ARBA00022917"/>
    </source>
</evidence>
<comment type="subcellular location">
    <subcellularLocation>
        <location evidence="1">Cytoplasm</location>
    </subcellularLocation>
</comment>
<keyword evidence="6" id="KW-0648">Protein biosynthesis</keyword>
<dbReference type="SUPFAM" id="SSF53137">
    <property type="entry name" value="Translational machinery components"/>
    <property type="match status" value="1"/>
</dbReference>